<dbReference type="InterPro" id="IPR052340">
    <property type="entry name" value="RNase_Y/CdgJ"/>
</dbReference>
<keyword evidence="3" id="KW-1185">Reference proteome</keyword>
<proteinExistence type="predicted"/>
<dbReference type="PANTHER" id="PTHR33525">
    <property type="match status" value="1"/>
</dbReference>
<organism evidence="2 3">
    <name type="scientific">Rubripirellula amarantea</name>
    <dbReference type="NCBI Taxonomy" id="2527999"/>
    <lineage>
        <taxon>Bacteria</taxon>
        <taxon>Pseudomonadati</taxon>
        <taxon>Planctomycetota</taxon>
        <taxon>Planctomycetia</taxon>
        <taxon>Pirellulales</taxon>
        <taxon>Pirellulaceae</taxon>
        <taxon>Rubripirellula</taxon>
    </lineage>
</organism>
<dbReference type="SUPFAM" id="SSF109604">
    <property type="entry name" value="HD-domain/PDEase-like"/>
    <property type="match status" value="1"/>
</dbReference>
<protein>
    <submittedName>
        <fullName evidence="2">HDOD domain protein</fullName>
    </submittedName>
</protein>
<dbReference type="CDD" id="cd00077">
    <property type="entry name" value="HDc"/>
    <property type="match status" value="1"/>
</dbReference>
<dbReference type="Proteomes" id="UP000316598">
    <property type="component" value="Unassembled WGS sequence"/>
</dbReference>
<name>A0A5C5WUL5_9BACT</name>
<gene>
    <name evidence="2" type="ORF">Pla22_18920</name>
</gene>
<reference evidence="2 3" key="1">
    <citation type="submission" date="2019-02" db="EMBL/GenBank/DDBJ databases">
        <title>Deep-cultivation of Planctomycetes and their phenomic and genomic characterization uncovers novel biology.</title>
        <authorList>
            <person name="Wiegand S."/>
            <person name="Jogler M."/>
            <person name="Boedeker C."/>
            <person name="Pinto D."/>
            <person name="Vollmers J."/>
            <person name="Rivas-Marin E."/>
            <person name="Kohn T."/>
            <person name="Peeters S.H."/>
            <person name="Heuer A."/>
            <person name="Rast P."/>
            <person name="Oberbeckmann S."/>
            <person name="Bunk B."/>
            <person name="Jeske O."/>
            <person name="Meyerdierks A."/>
            <person name="Storesund J.E."/>
            <person name="Kallscheuer N."/>
            <person name="Luecker S."/>
            <person name="Lage O.M."/>
            <person name="Pohl T."/>
            <person name="Merkel B.J."/>
            <person name="Hornburger P."/>
            <person name="Mueller R.-W."/>
            <person name="Bruemmer F."/>
            <person name="Labrenz M."/>
            <person name="Spormann A.M."/>
            <person name="Op Den Camp H."/>
            <person name="Overmann J."/>
            <person name="Amann R."/>
            <person name="Jetten M.S.M."/>
            <person name="Mascher T."/>
            <person name="Medema M.H."/>
            <person name="Devos D.P."/>
            <person name="Kaster A.-K."/>
            <person name="Ovreas L."/>
            <person name="Rohde M."/>
            <person name="Galperin M.Y."/>
            <person name="Jogler C."/>
        </authorList>
    </citation>
    <scope>NUCLEOTIDE SEQUENCE [LARGE SCALE GENOMIC DNA]</scope>
    <source>
        <strain evidence="2 3">Pla22</strain>
    </source>
</reference>
<dbReference type="NCBIfam" id="TIGR00277">
    <property type="entry name" value="HDIG"/>
    <property type="match status" value="1"/>
</dbReference>
<dbReference type="OrthoDB" id="243535at2"/>
<dbReference type="PANTHER" id="PTHR33525:SF3">
    <property type="entry name" value="RIBONUCLEASE Y"/>
    <property type="match status" value="1"/>
</dbReference>
<feature type="domain" description="HDOD" evidence="1">
    <location>
        <begin position="21"/>
        <end position="216"/>
    </location>
</feature>
<evidence type="ECO:0000259" key="1">
    <source>
        <dbReference type="PROSITE" id="PS51833"/>
    </source>
</evidence>
<dbReference type="InterPro" id="IPR013976">
    <property type="entry name" value="HDOD"/>
</dbReference>
<dbReference type="AlphaFoldDB" id="A0A5C5WUL5"/>
<dbReference type="Gene3D" id="1.10.3210.10">
    <property type="entry name" value="Hypothetical protein af1432"/>
    <property type="match status" value="1"/>
</dbReference>
<dbReference type="InterPro" id="IPR003607">
    <property type="entry name" value="HD/PDEase_dom"/>
</dbReference>
<comment type="caution">
    <text evidence="2">The sequence shown here is derived from an EMBL/GenBank/DDBJ whole genome shotgun (WGS) entry which is preliminary data.</text>
</comment>
<dbReference type="EMBL" id="SJPI01000001">
    <property type="protein sequence ID" value="TWT54250.1"/>
    <property type="molecule type" value="Genomic_DNA"/>
</dbReference>
<dbReference type="InterPro" id="IPR006675">
    <property type="entry name" value="HDIG_dom"/>
</dbReference>
<evidence type="ECO:0000313" key="3">
    <source>
        <dbReference type="Proteomes" id="UP000316598"/>
    </source>
</evidence>
<sequence length="297" mass="32553">MPSVSKPSNRLGLRVEQARWELPLPDGARRLIASGDFDGRDNESLVVWLNSDPILSDRLLRWCNAPLYNLSQPYQSLKAAATVMDGRDLSQLAVLAWIRGLFAPERQIDIYTRGRLWAHSISVAAVSSLIARTCTEIDASMAFIAGALHDIGMIASERLDAESFAETLSLVDELSPVHDVEMEQQGWNHGQLGSAILEQWGMPESISLAALHHHSPHKILQTAGSNLNAIDSQHADMVCCVAIANYLCSRAGWGSLSANSIAAPKDRVFQHLGIDSGLLTILWQQLYPTIESVAVIR</sequence>
<accession>A0A5C5WUL5</accession>
<dbReference type="PROSITE" id="PS51833">
    <property type="entry name" value="HDOD"/>
    <property type="match status" value="1"/>
</dbReference>
<evidence type="ECO:0000313" key="2">
    <source>
        <dbReference type="EMBL" id="TWT54250.1"/>
    </source>
</evidence>
<dbReference type="Pfam" id="PF08668">
    <property type="entry name" value="HDOD"/>
    <property type="match status" value="1"/>
</dbReference>
<dbReference type="RefSeq" id="WP_146514324.1">
    <property type="nucleotide sequence ID" value="NZ_SJPI01000001.1"/>
</dbReference>